<dbReference type="PRINTS" id="PR00039">
    <property type="entry name" value="HTHLYSR"/>
</dbReference>
<accession>A0A4Z0BZ53</accession>
<dbReference type="RefSeq" id="WP_135283385.1">
    <property type="nucleotide sequence ID" value="NZ_SMLL01000001.1"/>
</dbReference>
<sequence>MNLRQMEVFRAVMLTGGVGGAAELLHVSQPAISKVLAQAQRQLGFALFSRIKGRLVPTPEAQALRTEIEALWRGVERVRDVSRSLASPRSGTLSVAVSASLAAYLVPRTLALLAERYPGLQSRMEILIAPIMVDALLDHSAEVGVALLPNEHPNLVQVRSYQCGFSCVVPPEHPLAARRSVSPRDLLGERVIGSPPDTPYGQALQRAYGKAAAALQVHFHVRSATSACWQAQAGGGIAVVDRAAVAGPTFQQLAIRPFRTRERLPVAVVRNRYRPPSQLQEAFCETFDTVWKQAMRD</sequence>
<keyword evidence="4" id="KW-0804">Transcription</keyword>
<dbReference type="AlphaFoldDB" id="A0A4Z0BZ53"/>
<evidence type="ECO:0000256" key="1">
    <source>
        <dbReference type="ARBA" id="ARBA00009437"/>
    </source>
</evidence>
<dbReference type="InterPro" id="IPR000847">
    <property type="entry name" value="LysR_HTH_N"/>
</dbReference>
<dbReference type="GO" id="GO:0003700">
    <property type="term" value="F:DNA-binding transcription factor activity"/>
    <property type="evidence" value="ECO:0007669"/>
    <property type="project" value="InterPro"/>
</dbReference>
<keyword evidence="7" id="KW-1185">Reference proteome</keyword>
<keyword evidence="2" id="KW-0805">Transcription regulation</keyword>
<gene>
    <name evidence="6" type="ORF">EZ242_01770</name>
</gene>
<dbReference type="PANTHER" id="PTHR30427:SF1">
    <property type="entry name" value="TRANSCRIPTIONAL ACTIVATOR PROTEIN LYSR"/>
    <property type="match status" value="1"/>
</dbReference>
<dbReference type="InterPro" id="IPR036390">
    <property type="entry name" value="WH_DNA-bd_sf"/>
</dbReference>
<name>A0A4Z0BZ53_9BURK</name>
<evidence type="ECO:0000256" key="2">
    <source>
        <dbReference type="ARBA" id="ARBA00023015"/>
    </source>
</evidence>
<dbReference type="SUPFAM" id="SSF53850">
    <property type="entry name" value="Periplasmic binding protein-like II"/>
    <property type="match status" value="1"/>
</dbReference>
<organism evidence="6 7">
    <name type="scientific">Ramlibacter rhizophilus</name>
    <dbReference type="NCBI Taxonomy" id="1781167"/>
    <lineage>
        <taxon>Bacteria</taxon>
        <taxon>Pseudomonadati</taxon>
        <taxon>Pseudomonadota</taxon>
        <taxon>Betaproteobacteria</taxon>
        <taxon>Burkholderiales</taxon>
        <taxon>Comamonadaceae</taxon>
        <taxon>Ramlibacter</taxon>
    </lineage>
</organism>
<dbReference type="Pfam" id="PF03466">
    <property type="entry name" value="LysR_substrate"/>
    <property type="match status" value="1"/>
</dbReference>
<evidence type="ECO:0000313" key="7">
    <source>
        <dbReference type="Proteomes" id="UP000297564"/>
    </source>
</evidence>
<dbReference type="PANTHER" id="PTHR30427">
    <property type="entry name" value="TRANSCRIPTIONAL ACTIVATOR PROTEIN LYSR"/>
    <property type="match status" value="1"/>
</dbReference>
<dbReference type="Pfam" id="PF00126">
    <property type="entry name" value="HTH_1"/>
    <property type="match status" value="1"/>
</dbReference>
<dbReference type="EMBL" id="SMLL01000001">
    <property type="protein sequence ID" value="TFZ04503.1"/>
    <property type="molecule type" value="Genomic_DNA"/>
</dbReference>
<dbReference type="GO" id="GO:0010628">
    <property type="term" value="P:positive regulation of gene expression"/>
    <property type="evidence" value="ECO:0007669"/>
    <property type="project" value="TreeGrafter"/>
</dbReference>
<evidence type="ECO:0000313" key="6">
    <source>
        <dbReference type="EMBL" id="TFZ04503.1"/>
    </source>
</evidence>
<protein>
    <submittedName>
        <fullName evidence="6">LysR family transcriptional regulator</fullName>
    </submittedName>
</protein>
<evidence type="ECO:0000256" key="4">
    <source>
        <dbReference type="ARBA" id="ARBA00023163"/>
    </source>
</evidence>
<keyword evidence="3" id="KW-0238">DNA-binding</keyword>
<dbReference type="InterPro" id="IPR005119">
    <property type="entry name" value="LysR_subst-bd"/>
</dbReference>
<comment type="similarity">
    <text evidence="1">Belongs to the LysR transcriptional regulatory family.</text>
</comment>
<dbReference type="Gene3D" id="1.10.10.10">
    <property type="entry name" value="Winged helix-like DNA-binding domain superfamily/Winged helix DNA-binding domain"/>
    <property type="match status" value="1"/>
</dbReference>
<evidence type="ECO:0000259" key="5">
    <source>
        <dbReference type="PROSITE" id="PS50931"/>
    </source>
</evidence>
<dbReference type="OrthoDB" id="110033at2"/>
<dbReference type="SUPFAM" id="SSF46785">
    <property type="entry name" value="Winged helix' DNA-binding domain"/>
    <property type="match status" value="1"/>
</dbReference>
<dbReference type="Proteomes" id="UP000297564">
    <property type="component" value="Unassembled WGS sequence"/>
</dbReference>
<comment type="caution">
    <text evidence="6">The sequence shown here is derived from an EMBL/GenBank/DDBJ whole genome shotgun (WGS) entry which is preliminary data.</text>
</comment>
<reference evidence="6 7" key="1">
    <citation type="submission" date="2019-03" db="EMBL/GenBank/DDBJ databases">
        <title>Ramlibacter rhizophilus CCTCC AB2015357, whole genome shotgun sequence.</title>
        <authorList>
            <person name="Zhang X."/>
            <person name="Feng G."/>
            <person name="Zhu H."/>
        </authorList>
    </citation>
    <scope>NUCLEOTIDE SEQUENCE [LARGE SCALE GENOMIC DNA]</scope>
    <source>
        <strain evidence="6 7">CCTCC AB2015357</strain>
    </source>
</reference>
<proteinExistence type="inferred from homology"/>
<dbReference type="InterPro" id="IPR036388">
    <property type="entry name" value="WH-like_DNA-bd_sf"/>
</dbReference>
<dbReference type="GO" id="GO:0043565">
    <property type="term" value="F:sequence-specific DNA binding"/>
    <property type="evidence" value="ECO:0007669"/>
    <property type="project" value="TreeGrafter"/>
</dbReference>
<dbReference type="PROSITE" id="PS50931">
    <property type="entry name" value="HTH_LYSR"/>
    <property type="match status" value="1"/>
</dbReference>
<dbReference type="Gene3D" id="3.40.190.290">
    <property type="match status" value="1"/>
</dbReference>
<feature type="domain" description="HTH lysR-type" evidence="5">
    <location>
        <begin position="1"/>
        <end position="58"/>
    </location>
</feature>
<evidence type="ECO:0000256" key="3">
    <source>
        <dbReference type="ARBA" id="ARBA00023125"/>
    </source>
</evidence>